<dbReference type="RefSeq" id="WP_395817959.1">
    <property type="nucleotide sequence ID" value="NZ_CP043494.1"/>
</dbReference>
<feature type="region of interest" description="Disordered" evidence="1">
    <location>
        <begin position="135"/>
        <end position="193"/>
    </location>
</feature>
<dbReference type="Proteomes" id="UP001611383">
    <property type="component" value="Chromosome"/>
</dbReference>
<evidence type="ECO:0000313" key="4">
    <source>
        <dbReference type="Proteomes" id="UP001611383"/>
    </source>
</evidence>
<keyword evidence="2" id="KW-1133">Transmembrane helix</keyword>
<organism evidence="3 4">
    <name type="scientific">Archangium minus</name>
    <dbReference type="NCBI Taxonomy" id="83450"/>
    <lineage>
        <taxon>Bacteria</taxon>
        <taxon>Pseudomonadati</taxon>
        <taxon>Myxococcota</taxon>
        <taxon>Myxococcia</taxon>
        <taxon>Myxococcales</taxon>
        <taxon>Cystobacterineae</taxon>
        <taxon>Archangiaceae</taxon>
        <taxon>Archangium</taxon>
    </lineage>
</organism>
<dbReference type="Pfam" id="PF08695">
    <property type="entry name" value="Coa1"/>
    <property type="match status" value="1"/>
</dbReference>
<evidence type="ECO:0000256" key="1">
    <source>
        <dbReference type="SAM" id="MobiDB-lite"/>
    </source>
</evidence>
<evidence type="ECO:0000256" key="2">
    <source>
        <dbReference type="SAM" id="Phobius"/>
    </source>
</evidence>
<feature type="compositionally biased region" description="Basic and acidic residues" evidence="1">
    <location>
        <begin position="179"/>
        <end position="193"/>
    </location>
</feature>
<feature type="compositionally biased region" description="Pro residues" evidence="1">
    <location>
        <begin position="144"/>
        <end position="160"/>
    </location>
</feature>
<feature type="compositionally biased region" description="Acidic residues" evidence="1">
    <location>
        <begin position="161"/>
        <end position="178"/>
    </location>
</feature>
<keyword evidence="2" id="KW-0812">Transmembrane</keyword>
<feature type="transmembrane region" description="Helical" evidence="2">
    <location>
        <begin position="20"/>
        <end position="43"/>
    </location>
</feature>
<evidence type="ECO:0000313" key="3">
    <source>
        <dbReference type="EMBL" id="WNG44664.1"/>
    </source>
</evidence>
<name>A0ABY9WLJ2_9BACT</name>
<accession>A0ABY9WLJ2</accession>
<keyword evidence="2" id="KW-0472">Membrane</keyword>
<dbReference type="EMBL" id="CP043494">
    <property type="protein sequence ID" value="WNG44664.1"/>
    <property type="molecule type" value="Genomic_DNA"/>
</dbReference>
<dbReference type="InterPro" id="IPR014807">
    <property type="entry name" value="Coa1"/>
</dbReference>
<reference evidence="3 4" key="1">
    <citation type="submission" date="2019-08" db="EMBL/GenBank/DDBJ databases">
        <title>Archangium and Cystobacter genomes.</title>
        <authorList>
            <person name="Chen I.-C.K."/>
            <person name="Wielgoss S."/>
        </authorList>
    </citation>
    <scope>NUCLEOTIDE SEQUENCE [LARGE SCALE GENOMIC DNA]</scope>
    <source>
        <strain evidence="3 4">Cbm 6</strain>
    </source>
</reference>
<protein>
    <recommendedName>
        <fullName evidence="5">Cytochrome oxidase complex assembly protein 1</fullName>
    </recommendedName>
</protein>
<sequence>MNTMTEGQMAPQQSWWGRNWKWVVPTGCLGLLLSCGCLSALIFGVTWQALRGTGVFVEAVTQAKQSPEVRQALGEPVEAGLMLQGSIQSHNDQGSANFSVPLTGPKGEGTLYVEAYKNGEDWKFTTLRVDIPGRPGIDLLGGAPAPPPDTIPFPDSPPELPDVEPLPDEDEPSEPEEPRDERPTERKKEDIEL</sequence>
<gene>
    <name evidence="3" type="ORF">F0U60_11620</name>
</gene>
<evidence type="ECO:0008006" key="5">
    <source>
        <dbReference type="Google" id="ProtNLM"/>
    </source>
</evidence>
<proteinExistence type="predicted"/>
<keyword evidence="4" id="KW-1185">Reference proteome</keyword>